<dbReference type="AlphaFoldDB" id="A0A2K1IJL2"/>
<dbReference type="Proteomes" id="UP000006727">
    <property type="component" value="Chromosome 23"/>
</dbReference>
<reference evidence="3 5" key="1">
    <citation type="journal article" date="2008" name="Science">
        <title>The Physcomitrella genome reveals evolutionary insights into the conquest of land by plants.</title>
        <authorList>
            <person name="Rensing S."/>
            <person name="Lang D."/>
            <person name="Zimmer A."/>
            <person name="Terry A."/>
            <person name="Salamov A."/>
            <person name="Shapiro H."/>
            <person name="Nishiyama T."/>
            <person name="Perroud P.-F."/>
            <person name="Lindquist E."/>
            <person name="Kamisugi Y."/>
            <person name="Tanahashi T."/>
            <person name="Sakakibara K."/>
            <person name="Fujita T."/>
            <person name="Oishi K."/>
            <person name="Shin-I T."/>
            <person name="Kuroki Y."/>
            <person name="Toyoda A."/>
            <person name="Suzuki Y."/>
            <person name="Hashimoto A."/>
            <person name="Yamaguchi K."/>
            <person name="Sugano A."/>
            <person name="Kohara Y."/>
            <person name="Fujiyama A."/>
            <person name="Anterola A."/>
            <person name="Aoki S."/>
            <person name="Ashton N."/>
            <person name="Barbazuk W.B."/>
            <person name="Barker E."/>
            <person name="Bennetzen J."/>
            <person name="Bezanilla M."/>
            <person name="Blankenship R."/>
            <person name="Cho S.H."/>
            <person name="Dutcher S."/>
            <person name="Estelle M."/>
            <person name="Fawcett J.A."/>
            <person name="Gundlach H."/>
            <person name="Hanada K."/>
            <person name="Heyl A."/>
            <person name="Hicks K.A."/>
            <person name="Hugh J."/>
            <person name="Lohr M."/>
            <person name="Mayer K."/>
            <person name="Melkozernov A."/>
            <person name="Murata T."/>
            <person name="Nelson D."/>
            <person name="Pils B."/>
            <person name="Prigge M."/>
            <person name="Reiss B."/>
            <person name="Renner T."/>
            <person name="Rombauts S."/>
            <person name="Rushton P."/>
            <person name="Sanderfoot A."/>
            <person name="Schween G."/>
            <person name="Shiu S.-H."/>
            <person name="Stueber K."/>
            <person name="Theodoulou F.L."/>
            <person name="Tu H."/>
            <person name="Van de Peer Y."/>
            <person name="Verrier P.J."/>
            <person name="Waters E."/>
            <person name="Wood A."/>
            <person name="Yang L."/>
            <person name="Cove D."/>
            <person name="Cuming A."/>
            <person name="Hasebe M."/>
            <person name="Lucas S."/>
            <person name="Mishler D.B."/>
            <person name="Reski R."/>
            <person name="Grigoriev I."/>
            <person name="Quatrano R.S."/>
            <person name="Boore J.L."/>
        </authorList>
    </citation>
    <scope>NUCLEOTIDE SEQUENCE [LARGE SCALE GENOMIC DNA]</scope>
    <source>
        <strain evidence="4 5">cv. Gransden 2004</strain>
    </source>
</reference>
<evidence type="ECO:0000313" key="5">
    <source>
        <dbReference type="Proteomes" id="UP000006727"/>
    </source>
</evidence>
<evidence type="ECO:0000259" key="2">
    <source>
        <dbReference type="PROSITE" id="PS50181"/>
    </source>
</evidence>
<dbReference type="InterPro" id="IPR045283">
    <property type="entry name" value="AT3G44326-like"/>
</dbReference>
<keyword evidence="1" id="KW-0812">Transmembrane</keyword>
<dbReference type="PANTHER" id="PTHR33736:SF12">
    <property type="entry name" value="F-BOX DOMAIN-CONTAINING PROTEIN"/>
    <property type="match status" value="1"/>
</dbReference>
<dbReference type="OMA" id="INDGAVH"/>
<feature type="transmembrane region" description="Helical" evidence="1">
    <location>
        <begin position="357"/>
        <end position="373"/>
    </location>
</feature>
<dbReference type="OrthoDB" id="1896968at2759"/>
<accession>A0A2K1IJL2</accession>
<feature type="domain" description="F-box" evidence="2">
    <location>
        <begin position="16"/>
        <end position="56"/>
    </location>
</feature>
<name>A0A2K1IJL2_PHYPA</name>
<dbReference type="Gramene" id="Pp3c23_16130V3.2">
    <property type="protein sequence ID" value="PAC:32949968.CDS.1"/>
    <property type="gene ID" value="Pp3c23_16130"/>
</dbReference>
<dbReference type="PANTHER" id="PTHR33736">
    <property type="entry name" value="F-BOX PROTEIN-RELATED"/>
    <property type="match status" value="1"/>
</dbReference>
<reference evidence="3 5" key="2">
    <citation type="journal article" date="2018" name="Plant J.">
        <title>The Physcomitrella patens chromosome-scale assembly reveals moss genome structure and evolution.</title>
        <authorList>
            <person name="Lang D."/>
            <person name="Ullrich K.K."/>
            <person name="Murat F."/>
            <person name="Fuchs J."/>
            <person name="Jenkins J."/>
            <person name="Haas F.B."/>
            <person name="Piednoel M."/>
            <person name="Gundlach H."/>
            <person name="Van Bel M."/>
            <person name="Meyberg R."/>
            <person name="Vives C."/>
            <person name="Morata J."/>
            <person name="Symeonidi A."/>
            <person name="Hiss M."/>
            <person name="Muchero W."/>
            <person name="Kamisugi Y."/>
            <person name="Saleh O."/>
            <person name="Blanc G."/>
            <person name="Decker E.L."/>
            <person name="van Gessel N."/>
            <person name="Grimwood J."/>
            <person name="Hayes R.D."/>
            <person name="Graham S.W."/>
            <person name="Gunter L.E."/>
            <person name="McDaniel S.F."/>
            <person name="Hoernstein S.N.W."/>
            <person name="Larsson A."/>
            <person name="Li F.W."/>
            <person name="Perroud P.F."/>
            <person name="Phillips J."/>
            <person name="Ranjan P."/>
            <person name="Rokshar D.S."/>
            <person name="Rothfels C.J."/>
            <person name="Schneider L."/>
            <person name="Shu S."/>
            <person name="Stevenson D.W."/>
            <person name="Thummler F."/>
            <person name="Tillich M."/>
            <person name="Villarreal Aguilar J.C."/>
            <person name="Widiez T."/>
            <person name="Wong G.K."/>
            <person name="Wymore A."/>
            <person name="Zhang Y."/>
            <person name="Zimmer A.D."/>
            <person name="Quatrano R.S."/>
            <person name="Mayer K.F.X."/>
            <person name="Goodstein D."/>
            <person name="Casacuberta J.M."/>
            <person name="Vandepoele K."/>
            <person name="Reski R."/>
            <person name="Cuming A.C."/>
            <person name="Tuskan G.A."/>
            <person name="Maumus F."/>
            <person name="Salse J."/>
            <person name="Schmutz J."/>
            <person name="Rensing S.A."/>
        </authorList>
    </citation>
    <scope>NUCLEOTIDE SEQUENCE [LARGE SCALE GENOMIC DNA]</scope>
    <source>
        <strain evidence="4 5">cv. Gransden 2004</strain>
    </source>
</reference>
<keyword evidence="1" id="KW-1133">Transmembrane helix</keyword>
<dbReference type="PROSITE" id="PS50181">
    <property type="entry name" value="FBOX"/>
    <property type="match status" value="1"/>
</dbReference>
<keyword evidence="1" id="KW-0472">Membrane</keyword>
<dbReference type="Pfam" id="PF12937">
    <property type="entry name" value="F-box-like"/>
    <property type="match status" value="1"/>
</dbReference>
<dbReference type="GeneID" id="112276151"/>
<evidence type="ECO:0000313" key="3">
    <source>
        <dbReference type="EMBL" id="PNR29465.1"/>
    </source>
</evidence>
<organism evidence="3">
    <name type="scientific">Physcomitrium patens</name>
    <name type="common">Spreading-leaved earth moss</name>
    <name type="synonym">Physcomitrella patens</name>
    <dbReference type="NCBI Taxonomy" id="3218"/>
    <lineage>
        <taxon>Eukaryota</taxon>
        <taxon>Viridiplantae</taxon>
        <taxon>Streptophyta</taxon>
        <taxon>Embryophyta</taxon>
        <taxon>Bryophyta</taxon>
        <taxon>Bryophytina</taxon>
        <taxon>Bryopsida</taxon>
        <taxon>Funariidae</taxon>
        <taxon>Funariales</taxon>
        <taxon>Funariaceae</taxon>
        <taxon>Physcomitrium</taxon>
    </lineage>
</organism>
<dbReference type="InterPro" id="IPR001810">
    <property type="entry name" value="F-box_dom"/>
</dbReference>
<dbReference type="InterPro" id="IPR036047">
    <property type="entry name" value="F-box-like_dom_sf"/>
</dbReference>
<dbReference type="PaxDb" id="3218-PP1S156_173V6.1"/>
<proteinExistence type="predicted"/>
<dbReference type="EMBL" id="ABEU02000023">
    <property type="protein sequence ID" value="PNR29465.1"/>
    <property type="molecule type" value="Genomic_DNA"/>
</dbReference>
<gene>
    <name evidence="4" type="primary">LOC112276151</name>
    <name evidence="3" type="ORF">PHYPA_028158</name>
</gene>
<dbReference type="EnsemblPlants" id="Pp3c23_16130V3.1">
    <property type="protein sequence ID" value="PAC:32949967.CDS.1"/>
    <property type="gene ID" value="Pp3c23_16130"/>
</dbReference>
<keyword evidence="5" id="KW-1185">Reference proteome</keyword>
<evidence type="ECO:0000256" key="1">
    <source>
        <dbReference type="SAM" id="Phobius"/>
    </source>
</evidence>
<evidence type="ECO:0000313" key="4">
    <source>
        <dbReference type="EnsemblPlants" id="PAC:32949967.CDS.1"/>
    </source>
</evidence>
<dbReference type="Gene3D" id="1.20.1280.50">
    <property type="match status" value="1"/>
</dbReference>
<dbReference type="RefSeq" id="XP_024362985.1">
    <property type="nucleotide sequence ID" value="XM_024507217.2"/>
</dbReference>
<dbReference type="EnsemblPlants" id="Pp3c23_16130V3.2">
    <property type="protein sequence ID" value="PAC:32949968.CDS.1"/>
    <property type="gene ID" value="Pp3c23_16130"/>
</dbReference>
<reference evidence="4" key="3">
    <citation type="submission" date="2020-12" db="UniProtKB">
        <authorList>
            <consortium name="EnsemblPlants"/>
        </authorList>
    </citation>
    <scope>IDENTIFICATION</scope>
</reference>
<dbReference type="SMART" id="SM00256">
    <property type="entry name" value="FBOX"/>
    <property type="match status" value="1"/>
</dbReference>
<protein>
    <recommendedName>
        <fullName evidence="2">F-box domain-containing protein</fullName>
    </recommendedName>
</protein>
<dbReference type="Gramene" id="Pp3c23_16130V3.1">
    <property type="protein sequence ID" value="PAC:32949967.CDS.1"/>
    <property type="gene ID" value="Pp3c23_16130"/>
</dbReference>
<dbReference type="SUPFAM" id="SSF81383">
    <property type="entry name" value="F-box domain"/>
    <property type="match status" value="1"/>
</dbReference>
<sequence length="374" mass="41058">MAQVEGGAGDGGNLYLPSDILRKMLDRVDAKTLARVSCVSKRFRSISSEESFWENLCNQRWSSTREPSVKSLISSAGGFKKLYNNCFPFILSNSESTPSRGFDPTDRENSSPSSFMSIVDVTFNGKPVLSRVVNGIPGAWEPCGPLVDILDAATMAHAGHGVSITKQDEHGAVLTIYNKIPEVSSTVQECSDSPFSPVEFCNRMRVSWILINTKTQQMVNLSSWKPLSAVRHRPFSDDFLLRFGSILQTPSVPVHCNITMRCRTCTVVTLSHNEVQGHQVRLGATTAVKVTELSLHLENILGAHIRGGEVMSLLSLAITSDKTVDESKASGVYNNFSATQSLNREALIRQENRRQNAGAVFFVGIIVVLMSFLI</sequence>